<evidence type="ECO:0000313" key="2">
    <source>
        <dbReference type="Proteomes" id="UP000019131"/>
    </source>
</evidence>
<dbReference type="STRING" id="1445607.JCM10512_4734"/>
<accession>W4UZH4</accession>
<dbReference type="Proteomes" id="UP000019131">
    <property type="component" value="Unassembled WGS sequence"/>
</dbReference>
<organism evidence="1 2">
    <name type="scientific">Bacteroides reticulotermitis JCM 10512</name>
    <dbReference type="NCBI Taxonomy" id="1445607"/>
    <lineage>
        <taxon>Bacteria</taxon>
        <taxon>Pseudomonadati</taxon>
        <taxon>Bacteroidota</taxon>
        <taxon>Bacteroidia</taxon>
        <taxon>Bacteroidales</taxon>
        <taxon>Bacteroidaceae</taxon>
        <taxon>Bacteroides</taxon>
    </lineage>
</organism>
<protein>
    <submittedName>
        <fullName evidence="1">Transcriptional regulator</fullName>
    </submittedName>
</protein>
<gene>
    <name evidence="1" type="ORF">JCM10512_4734</name>
</gene>
<keyword evidence="2" id="KW-1185">Reference proteome</keyword>
<name>W4UZH4_9BACE</name>
<dbReference type="EMBL" id="BAIV01000039">
    <property type="protein sequence ID" value="GAE86237.1"/>
    <property type="molecule type" value="Genomic_DNA"/>
</dbReference>
<dbReference type="AlphaFoldDB" id="W4UZH4"/>
<reference evidence="1 2" key="1">
    <citation type="journal article" date="2014" name="Genome Announc.">
        <title>Draft Genome Sequence of Bacteroides reticulotermitis Strain JCM 10512T, Isolated from the Gut of a Termite.</title>
        <authorList>
            <person name="Yuki M."/>
            <person name="Oshima K."/>
            <person name="Suda W."/>
            <person name="Sakamoto M."/>
            <person name="Iida T."/>
            <person name="Hattori M."/>
            <person name="Ohkuma M."/>
        </authorList>
    </citation>
    <scope>NUCLEOTIDE SEQUENCE [LARGE SCALE GENOMIC DNA]</scope>
    <source>
        <strain evidence="1 2">JCM 10512</strain>
    </source>
</reference>
<dbReference type="Gene3D" id="1.10.10.10">
    <property type="entry name" value="Winged helix-like DNA-binding domain superfamily/Winged helix DNA-binding domain"/>
    <property type="match status" value="1"/>
</dbReference>
<comment type="caution">
    <text evidence="1">The sequence shown here is derived from an EMBL/GenBank/DDBJ whole genome shotgun (WGS) entry which is preliminary data.</text>
</comment>
<proteinExistence type="predicted"/>
<dbReference type="InterPro" id="IPR036388">
    <property type="entry name" value="WH-like_DNA-bd_sf"/>
</dbReference>
<evidence type="ECO:0000313" key="1">
    <source>
        <dbReference type="EMBL" id="GAE86237.1"/>
    </source>
</evidence>
<sequence>MSVPTVTKFIGEMCEDGYINDYGKLETSGGRHPNLYGLNPGSGYFIGVDIKRFAVNIGLINFKGEMVELKMNIPINLKTLQRG</sequence>